<keyword evidence="2" id="KW-1185">Reference proteome</keyword>
<dbReference type="RefSeq" id="XP_010451757.1">
    <property type="nucleotide sequence ID" value="XM_010453455.1"/>
</dbReference>
<dbReference type="GeneID" id="104733930"/>
<feature type="domain" description="F-box associated beta-propeller type 3" evidence="1">
    <location>
        <begin position="14"/>
        <end position="205"/>
    </location>
</feature>
<dbReference type="InterPro" id="IPR017451">
    <property type="entry name" value="F-box-assoc_interact_dom"/>
</dbReference>
<reference evidence="3" key="2">
    <citation type="submission" date="2025-08" db="UniProtKB">
        <authorList>
            <consortium name="RefSeq"/>
        </authorList>
    </citation>
    <scope>IDENTIFICATION</scope>
    <source>
        <tissue evidence="3">Leaf</tissue>
    </source>
</reference>
<evidence type="ECO:0000313" key="2">
    <source>
        <dbReference type="Proteomes" id="UP000694864"/>
    </source>
</evidence>
<dbReference type="Pfam" id="PF08268">
    <property type="entry name" value="FBA_3"/>
    <property type="match status" value="1"/>
</dbReference>
<dbReference type="Proteomes" id="UP000694864">
    <property type="component" value="Chromosome 12"/>
</dbReference>
<dbReference type="PANTHER" id="PTHR31111">
    <property type="entry name" value="BNAA05G37150D PROTEIN-RELATED"/>
    <property type="match status" value="1"/>
</dbReference>
<dbReference type="PANTHER" id="PTHR31111:SF137">
    <property type="entry name" value="F-BOX ONLY PROTEIN 12"/>
    <property type="match status" value="1"/>
</dbReference>
<dbReference type="InterPro" id="IPR013187">
    <property type="entry name" value="F-box-assoc_dom_typ3"/>
</dbReference>
<sequence length="232" mass="26382">MGTCDYMACSDLGHYVLTLRGGELRWRKIHCPFSHAPMCERVCINGVLYYLSLRSHDLSYVVIFFDVRSESFKLVNTECRFNCPFHILVSYKGKLCGIRLDYDDGYYSGGLLLQLSMWILEDVDKQEWSKHVYSLPVESDVVKFDRKLSVSGMTATGDIVLSMIYASKPFYVFYFNPGKNTLKIVEILGVGADSDYRVYAFVDYVEDLSVNGAMQLDSSVPLHYNAEASIVV</sequence>
<reference evidence="2" key="1">
    <citation type="journal article" date="2014" name="Nat. Commun.">
        <title>The emerging biofuel crop Camelina sativa retains a highly undifferentiated hexaploid genome structure.</title>
        <authorList>
            <person name="Kagale S."/>
            <person name="Koh C."/>
            <person name="Nixon J."/>
            <person name="Bollina V."/>
            <person name="Clarke W.E."/>
            <person name="Tuteja R."/>
            <person name="Spillane C."/>
            <person name="Robinson S.J."/>
            <person name="Links M.G."/>
            <person name="Clarke C."/>
            <person name="Higgins E.E."/>
            <person name="Huebert T."/>
            <person name="Sharpe A.G."/>
            <person name="Parkin I.A."/>
        </authorList>
    </citation>
    <scope>NUCLEOTIDE SEQUENCE [LARGE SCALE GENOMIC DNA]</scope>
    <source>
        <strain evidence="2">cv. DH55</strain>
    </source>
</reference>
<proteinExistence type="predicted"/>
<gene>
    <name evidence="3" type="primary">LOC104733930</name>
</gene>
<dbReference type="NCBIfam" id="TIGR01640">
    <property type="entry name" value="F_box_assoc_1"/>
    <property type="match status" value="1"/>
</dbReference>
<name>A0ABM0V6Q8_CAMSA</name>
<evidence type="ECO:0000313" key="3">
    <source>
        <dbReference type="RefSeq" id="XP_010451757.1"/>
    </source>
</evidence>
<accession>A0ABM0V6Q8</accession>
<protein>
    <submittedName>
        <fullName evidence="3">F-box only protein 12-like</fullName>
    </submittedName>
</protein>
<organism evidence="2 3">
    <name type="scientific">Camelina sativa</name>
    <name type="common">False flax</name>
    <name type="synonym">Myagrum sativum</name>
    <dbReference type="NCBI Taxonomy" id="90675"/>
    <lineage>
        <taxon>Eukaryota</taxon>
        <taxon>Viridiplantae</taxon>
        <taxon>Streptophyta</taxon>
        <taxon>Embryophyta</taxon>
        <taxon>Tracheophyta</taxon>
        <taxon>Spermatophyta</taxon>
        <taxon>Magnoliopsida</taxon>
        <taxon>eudicotyledons</taxon>
        <taxon>Gunneridae</taxon>
        <taxon>Pentapetalae</taxon>
        <taxon>rosids</taxon>
        <taxon>malvids</taxon>
        <taxon>Brassicales</taxon>
        <taxon>Brassicaceae</taxon>
        <taxon>Camelineae</taxon>
        <taxon>Camelina</taxon>
    </lineage>
</organism>
<evidence type="ECO:0000259" key="1">
    <source>
        <dbReference type="Pfam" id="PF08268"/>
    </source>
</evidence>